<reference evidence="2 3" key="2">
    <citation type="submission" date="2019-09" db="EMBL/GenBank/DDBJ databases">
        <authorList>
            <person name="Jin C."/>
        </authorList>
    </citation>
    <scope>NUCLEOTIDE SEQUENCE [LARGE SCALE GENOMIC DNA]</scope>
    <source>
        <strain evidence="2 3">BN140078</strain>
    </source>
</reference>
<dbReference type="PANTHER" id="PTHR11695:SF294">
    <property type="entry name" value="RETICULON-4-INTERACTING PROTEIN 1, MITOCHONDRIAL"/>
    <property type="match status" value="1"/>
</dbReference>
<dbReference type="SUPFAM" id="SSF51735">
    <property type="entry name" value="NAD(P)-binding Rossmann-fold domains"/>
    <property type="match status" value="1"/>
</dbReference>
<dbReference type="Gene3D" id="3.40.50.720">
    <property type="entry name" value="NAD(P)-binding Rossmann-like Domain"/>
    <property type="match status" value="1"/>
</dbReference>
<dbReference type="InterPro" id="IPR036291">
    <property type="entry name" value="NAD(P)-bd_dom_sf"/>
</dbReference>
<dbReference type="PANTHER" id="PTHR11695">
    <property type="entry name" value="ALCOHOL DEHYDROGENASE RELATED"/>
    <property type="match status" value="1"/>
</dbReference>
<organism evidence="2 3">
    <name type="scientific">Chitinophaga agrisoli</name>
    <dbReference type="NCBI Taxonomy" id="2607653"/>
    <lineage>
        <taxon>Bacteria</taxon>
        <taxon>Pseudomonadati</taxon>
        <taxon>Bacteroidota</taxon>
        <taxon>Chitinophagia</taxon>
        <taxon>Chitinophagales</taxon>
        <taxon>Chitinophagaceae</taxon>
        <taxon>Chitinophaga</taxon>
    </lineage>
</organism>
<accession>A0A5B2VTD8</accession>
<sequence>MQAATLPQFGDATAFQITEIPMPKPAAGQLLVRVKAAGLNPVDYKTRSGKGQASLFTLPAILGWDIAGQIVDAGQGAHKFKPGDRIFGMSNFPNPANAYAQFAVVQEQEFTLVPDNITDEVAGATPLAALTAWEALFDHAQLRAKQRILIHAATGGVGHIAVQLARNAGAVVIGTASAKNHPYLQELGASQCIDYREQRFESEILEPVDVVLDGMGGETTLRSLDVIKPGGVLVSLPSMYKDDPAIVGKAREKGIRVIWMSVRPAGDRMEQIASLMEAGKLKIKVDASFPLREVSKAHQLVEGHHVQGKVVLIP</sequence>
<dbReference type="Gene3D" id="3.90.180.10">
    <property type="entry name" value="Medium-chain alcohol dehydrogenases, catalytic domain"/>
    <property type="match status" value="1"/>
</dbReference>
<name>A0A5B2VTD8_9BACT</name>
<dbReference type="CDD" id="cd05289">
    <property type="entry name" value="MDR_like_2"/>
    <property type="match status" value="1"/>
</dbReference>
<dbReference type="GO" id="GO:0016491">
    <property type="term" value="F:oxidoreductase activity"/>
    <property type="evidence" value="ECO:0007669"/>
    <property type="project" value="InterPro"/>
</dbReference>
<keyword evidence="3" id="KW-1185">Reference proteome</keyword>
<evidence type="ECO:0000259" key="1">
    <source>
        <dbReference type="SMART" id="SM00829"/>
    </source>
</evidence>
<evidence type="ECO:0000313" key="2">
    <source>
        <dbReference type="EMBL" id="KAA2241868.1"/>
    </source>
</evidence>
<comment type="caution">
    <text evidence="2">The sequence shown here is derived from an EMBL/GenBank/DDBJ whole genome shotgun (WGS) entry which is preliminary data.</text>
</comment>
<evidence type="ECO:0000313" key="3">
    <source>
        <dbReference type="Proteomes" id="UP000324611"/>
    </source>
</evidence>
<feature type="domain" description="Enoyl reductase (ER)" evidence="1">
    <location>
        <begin position="10"/>
        <end position="312"/>
    </location>
</feature>
<dbReference type="Pfam" id="PF13602">
    <property type="entry name" value="ADH_zinc_N_2"/>
    <property type="match status" value="1"/>
</dbReference>
<dbReference type="Proteomes" id="UP000324611">
    <property type="component" value="Unassembled WGS sequence"/>
</dbReference>
<gene>
    <name evidence="2" type="ORF">F0L74_18580</name>
</gene>
<dbReference type="InterPro" id="IPR013154">
    <property type="entry name" value="ADH-like_N"/>
</dbReference>
<dbReference type="Pfam" id="PF08240">
    <property type="entry name" value="ADH_N"/>
    <property type="match status" value="1"/>
</dbReference>
<dbReference type="InterPro" id="IPR050700">
    <property type="entry name" value="YIM1/Zinc_Alcohol_DH_Fams"/>
</dbReference>
<dbReference type="EMBL" id="VUOC01000003">
    <property type="protein sequence ID" value="KAA2241868.1"/>
    <property type="molecule type" value="Genomic_DNA"/>
</dbReference>
<dbReference type="InterPro" id="IPR011032">
    <property type="entry name" value="GroES-like_sf"/>
</dbReference>
<dbReference type="SUPFAM" id="SSF50129">
    <property type="entry name" value="GroES-like"/>
    <property type="match status" value="1"/>
</dbReference>
<protein>
    <submittedName>
        <fullName evidence="2">NADP-dependent oxidoreductase</fullName>
    </submittedName>
</protein>
<dbReference type="InterPro" id="IPR020843">
    <property type="entry name" value="ER"/>
</dbReference>
<dbReference type="AlphaFoldDB" id="A0A5B2VTD8"/>
<proteinExistence type="predicted"/>
<reference evidence="2 3" key="1">
    <citation type="submission" date="2019-09" db="EMBL/GenBank/DDBJ databases">
        <title>Chitinophaga ginsengihumi sp. nov., isolated from soil of ginseng rhizosphere.</title>
        <authorList>
            <person name="Lee J."/>
        </authorList>
    </citation>
    <scope>NUCLEOTIDE SEQUENCE [LARGE SCALE GENOMIC DNA]</scope>
    <source>
        <strain evidence="2 3">BN140078</strain>
    </source>
</reference>
<dbReference type="RefSeq" id="WP_149839374.1">
    <property type="nucleotide sequence ID" value="NZ_VUOC01000003.1"/>
</dbReference>
<dbReference type="SMART" id="SM00829">
    <property type="entry name" value="PKS_ER"/>
    <property type="match status" value="1"/>
</dbReference>